<comment type="caution">
    <text evidence="1">The sequence shown here is derived from an EMBL/GenBank/DDBJ whole genome shotgun (WGS) entry which is preliminary data.</text>
</comment>
<proteinExistence type="predicted"/>
<evidence type="ECO:0000313" key="1">
    <source>
        <dbReference type="EMBL" id="KAA6390127.1"/>
    </source>
</evidence>
<sequence length="99" mass="11441">MATQEFSNDKSNQHSSVKCMTLEKGSKRLYGINNESIRVEGLGNIRQFNKLSANAEKYYGQAASSGERKPNLWILTKILKYHNKKYFEQTIKQLLKKNL</sequence>
<accession>A0A5J4W5E1</accession>
<name>A0A5J4W5E1_9EUKA</name>
<dbReference type="Proteomes" id="UP000324800">
    <property type="component" value="Unassembled WGS sequence"/>
</dbReference>
<dbReference type="EMBL" id="SNRW01003333">
    <property type="protein sequence ID" value="KAA6390127.1"/>
    <property type="molecule type" value="Genomic_DNA"/>
</dbReference>
<reference evidence="1 2" key="1">
    <citation type="submission" date="2019-03" db="EMBL/GenBank/DDBJ databases">
        <title>Single cell metagenomics reveals metabolic interactions within the superorganism composed of flagellate Streblomastix strix and complex community of Bacteroidetes bacteria on its surface.</title>
        <authorList>
            <person name="Treitli S.C."/>
            <person name="Kolisko M."/>
            <person name="Husnik F."/>
            <person name="Keeling P."/>
            <person name="Hampl V."/>
        </authorList>
    </citation>
    <scope>NUCLEOTIDE SEQUENCE [LARGE SCALE GENOMIC DNA]</scope>
    <source>
        <strain evidence="1">ST1C</strain>
    </source>
</reference>
<gene>
    <name evidence="1" type="ORF">EZS28_014347</name>
</gene>
<protein>
    <submittedName>
        <fullName evidence="1">Uncharacterized protein</fullName>
    </submittedName>
</protein>
<evidence type="ECO:0000313" key="2">
    <source>
        <dbReference type="Proteomes" id="UP000324800"/>
    </source>
</evidence>
<dbReference type="AlphaFoldDB" id="A0A5J4W5E1"/>
<organism evidence="1 2">
    <name type="scientific">Streblomastix strix</name>
    <dbReference type="NCBI Taxonomy" id="222440"/>
    <lineage>
        <taxon>Eukaryota</taxon>
        <taxon>Metamonada</taxon>
        <taxon>Preaxostyla</taxon>
        <taxon>Oxymonadida</taxon>
        <taxon>Streblomastigidae</taxon>
        <taxon>Streblomastix</taxon>
    </lineage>
</organism>
<dbReference type="OrthoDB" id="10689660at2759"/>